<evidence type="ECO:0000313" key="11">
    <source>
        <dbReference type="Proteomes" id="UP000655366"/>
    </source>
</evidence>
<evidence type="ECO:0000256" key="5">
    <source>
        <dbReference type="ARBA" id="ARBA00022692"/>
    </source>
</evidence>
<keyword evidence="5 8" id="KW-0812">Transmembrane</keyword>
<comment type="subcellular location">
    <subcellularLocation>
        <location evidence="1">Cell membrane</location>
        <topology evidence="1">Multi-pass membrane protein</topology>
    </subcellularLocation>
</comment>
<dbReference type="PROSITE" id="PS50850">
    <property type="entry name" value="MFS"/>
    <property type="match status" value="1"/>
</dbReference>
<evidence type="ECO:0000256" key="8">
    <source>
        <dbReference type="SAM" id="Phobius"/>
    </source>
</evidence>
<feature type="transmembrane region" description="Helical" evidence="8">
    <location>
        <begin position="428"/>
        <end position="449"/>
    </location>
</feature>
<evidence type="ECO:0000313" key="10">
    <source>
        <dbReference type="EMBL" id="MBG0739940.1"/>
    </source>
</evidence>
<proteinExistence type="inferred from homology"/>
<feature type="domain" description="Major facilitator superfamily (MFS) profile" evidence="9">
    <location>
        <begin position="8"/>
        <end position="455"/>
    </location>
</feature>
<feature type="transmembrane region" description="Helical" evidence="8">
    <location>
        <begin position="73"/>
        <end position="91"/>
    </location>
</feature>
<feature type="transmembrane region" description="Helical" evidence="8">
    <location>
        <begin position="356"/>
        <end position="382"/>
    </location>
</feature>
<keyword evidence="6 8" id="KW-1133">Transmembrane helix</keyword>
<feature type="transmembrane region" description="Helical" evidence="8">
    <location>
        <begin position="225"/>
        <end position="244"/>
    </location>
</feature>
<feature type="transmembrane region" description="Helical" evidence="8">
    <location>
        <begin position="195"/>
        <end position="213"/>
    </location>
</feature>
<sequence>MPKESVAVIATLLVATFVVILNETIMNVALPRLMLDLHVSASTIQWLSTGFMLTMAVVIPTTGFVLQRLTTRTVFLLAMGAFCAGTALAVVAPGFEVLLLARVIQAVGTATMLPLLITTILTLVPLERRGSVMGNVTIAISVAPALGPTVSGLILQALSWRFMFVFVLPIALLALAIGAKYLTNIGEKDVSKLDVPSVILTVPAFGGVVYGLSGIGGQGDDGSTVLAIAALGIGVVSLAAFVLRQVRLQTGGAPLLDLRAFRFRMFTVSTMLLVVAMMALFGSVILLPIYLQQVHHLDSVTTGLVLLPGGLAMGLLGPVVGRLYDRIGPLPLTVTGSVLMVLCLWQFSLLTALTPVWWIVTVYMGLSAGLALLFTPAFTSGLNPLPPHLYSHGSAIMSTLQQVAGAAGTALLVSIFAVATAMSGEEAGIRTAFLVAAVIAVAAVGLSALMRKAQAPPVPAE</sequence>
<comment type="similarity">
    <text evidence="2">Belongs to the major facilitator superfamily. EmrB family.</text>
</comment>
<feature type="transmembrane region" description="Helical" evidence="8">
    <location>
        <begin position="330"/>
        <end position="350"/>
    </location>
</feature>
<feature type="transmembrane region" description="Helical" evidence="8">
    <location>
        <begin position="136"/>
        <end position="156"/>
    </location>
</feature>
<evidence type="ECO:0000256" key="1">
    <source>
        <dbReference type="ARBA" id="ARBA00004651"/>
    </source>
</evidence>
<keyword evidence="7 8" id="KW-0472">Membrane</keyword>
<dbReference type="InterPro" id="IPR020846">
    <property type="entry name" value="MFS_dom"/>
</dbReference>
<dbReference type="Gene3D" id="1.20.1250.20">
    <property type="entry name" value="MFS general substrate transporter like domains"/>
    <property type="match status" value="1"/>
</dbReference>
<dbReference type="Proteomes" id="UP000655366">
    <property type="component" value="Unassembled WGS sequence"/>
</dbReference>
<evidence type="ECO:0000256" key="3">
    <source>
        <dbReference type="ARBA" id="ARBA00022448"/>
    </source>
</evidence>
<dbReference type="AlphaFoldDB" id="A0A931CPE2"/>
<comment type="caution">
    <text evidence="10">The sequence shown here is derived from an EMBL/GenBank/DDBJ whole genome shotgun (WGS) entry which is preliminary data.</text>
</comment>
<accession>A0A931CPE2</accession>
<evidence type="ECO:0000256" key="7">
    <source>
        <dbReference type="ARBA" id="ARBA00023136"/>
    </source>
</evidence>
<keyword evidence="11" id="KW-1185">Reference proteome</keyword>
<dbReference type="InterPro" id="IPR004638">
    <property type="entry name" value="EmrB-like"/>
</dbReference>
<name>A0A931CPE2_9MICC</name>
<feature type="transmembrane region" description="Helical" evidence="8">
    <location>
        <begin position="403"/>
        <end position="422"/>
    </location>
</feature>
<dbReference type="EMBL" id="JADNYM010000013">
    <property type="protein sequence ID" value="MBG0739940.1"/>
    <property type="molecule type" value="Genomic_DNA"/>
</dbReference>
<dbReference type="GO" id="GO:0022857">
    <property type="term" value="F:transmembrane transporter activity"/>
    <property type="evidence" value="ECO:0007669"/>
    <property type="project" value="InterPro"/>
</dbReference>
<evidence type="ECO:0000256" key="4">
    <source>
        <dbReference type="ARBA" id="ARBA00022475"/>
    </source>
</evidence>
<dbReference type="SUPFAM" id="SSF103473">
    <property type="entry name" value="MFS general substrate transporter"/>
    <property type="match status" value="1"/>
</dbReference>
<keyword evidence="4" id="KW-1003">Cell membrane</keyword>
<evidence type="ECO:0000256" key="6">
    <source>
        <dbReference type="ARBA" id="ARBA00022989"/>
    </source>
</evidence>
<evidence type="ECO:0000256" key="2">
    <source>
        <dbReference type="ARBA" id="ARBA00008537"/>
    </source>
</evidence>
<organism evidence="10 11">
    <name type="scientific">Arthrobacter terrae</name>
    <dbReference type="NCBI Taxonomy" id="2935737"/>
    <lineage>
        <taxon>Bacteria</taxon>
        <taxon>Bacillati</taxon>
        <taxon>Actinomycetota</taxon>
        <taxon>Actinomycetes</taxon>
        <taxon>Micrococcales</taxon>
        <taxon>Micrococcaceae</taxon>
        <taxon>Arthrobacter</taxon>
    </lineage>
</organism>
<dbReference type="InterPro" id="IPR036259">
    <property type="entry name" value="MFS_trans_sf"/>
</dbReference>
<feature type="transmembrane region" description="Helical" evidence="8">
    <location>
        <begin position="162"/>
        <end position="183"/>
    </location>
</feature>
<dbReference type="PANTHER" id="PTHR42718">
    <property type="entry name" value="MAJOR FACILITATOR SUPERFAMILY MULTIDRUG TRANSPORTER MFSC"/>
    <property type="match status" value="1"/>
</dbReference>
<dbReference type="CDD" id="cd17503">
    <property type="entry name" value="MFS_LmrB_MDR_like"/>
    <property type="match status" value="1"/>
</dbReference>
<feature type="transmembrane region" description="Helical" evidence="8">
    <location>
        <begin position="265"/>
        <end position="291"/>
    </location>
</feature>
<dbReference type="PANTHER" id="PTHR42718:SF9">
    <property type="entry name" value="MAJOR FACILITATOR SUPERFAMILY MULTIDRUG TRANSPORTER MFSC"/>
    <property type="match status" value="1"/>
</dbReference>
<dbReference type="InterPro" id="IPR011701">
    <property type="entry name" value="MFS"/>
</dbReference>
<evidence type="ECO:0000259" key="9">
    <source>
        <dbReference type="PROSITE" id="PS50850"/>
    </source>
</evidence>
<feature type="transmembrane region" description="Helical" evidence="8">
    <location>
        <begin position="103"/>
        <end position="124"/>
    </location>
</feature>
<dbReference type="NCBIfam" id="TIGR00711">
    <property type="entry name" value="efflux_EmrB"/>
    <property type="match status" value="1"/>
</dbReference>
<feature type="transmembrane region" description="Helical" evidence="8">
    <location>
        <begin position="46"/>
        <end position="66"/>
    </location>
</feature>
<keyword evidence="3" id="KW-0813">Transport</keyword>
<reference evidence="10 11" key="1">
    <citation type="submission" date="2020-11" db="EMBL/GenBank/DDBJ databases">
        <title>Arthrobacter antarcticus sp. nov., isolated from Antarctic Soil.</title>
        <authorList>
            <person name="Li J."/>
        </authorList>
    </citation>
    <scope>NUCLEOTIDE SEQUENCE [LARGE SCALE GENOMIC DNA]</scope>
    <source>
        <strain evidence="10 11">Z1-20</strain>
    </source>
</reference>
<dbReference type="PRINTS" id="PR01036">
    <property type="entry name" value="TCRTETB"/>
</dbReference>
<protein>
    <submittedName>
        <fullName evidence="10">Multidrug efflux MFS transporter</fullName>
    </submittedName>
</protein>
<gene>
    <name evidence="10" type="ORF">IV500_11140</name>
</gene>
<dbReference type="Gene3D" id="1.20.1720.10">
    <property type="entry name" value="Multidrug resistance protein D"/>
    <property type="match status" value="1"/>
</dbReference>
<dbReference type="GO" id="GO:0005886">
    <property type="term" value="C:plasma membrane"/>
    <property type="evidence" value="ECO:0007669"/>
    <property type="project" value="UniProtKB-SubCell"/>
</dbReference>
<dbReference type="Pfam" id="PF07690">
    <property type="entry name" value="MFS_1"/>
    <property type="match status" value="1"/>
</dbReference>